<evidence type="ECO:0000259" key="2">
    <source>
        <dbReference type="PROSITE" id="PS50206"/>
    </source>
</evidence>
<protein>
    <recommendedName>
        <fullName evidence="2">Rhodanese domain-containing protein</fullName>
    </recommendedName>
</protein>
<evidence type="ECO:0000313" key="5">
    <source>
        <dbReference type="Proteomes" id="UP000747110"/>
    </source>
</evidence>
<dbReference type="PROSITE" id="PS50206">
    <property type="entry name" value="RHODANESE_3"/>
    <property type="match status" value="1"/>
</dbReference>
<proteinExistence type="predicted"/>
<dbReference type="InterPro" id="IPR040503">
    <property type="entry name" value="TRHO_N"/>
</dbReference>
<keyword evidence="5" id="KW-1185">Reference proteome</keyword>
<dbReference type="SMART" id="SM00450">
    <property type="entry name" value="RHOD"/>
    <property type="match status" value="1"/>
</dbReference>
<dbReference type="Pfam" id="PF12368">
    <property type="entry name" value="Rhodanese_C"/>
    <property type="match status" value="1"/>
</dbReference>
<dbReference type="Pfam" id="PF00581">
    <property type="entry name" value="Rhodanese"/>
    <property type="match status" value="1"/>
</dbReference>
<dbReference type="Proteomes" id="UP000747110">
    <property type="component" value="Unassembled WGS sequence"/>
</dbReference>
<sequence>MVAHMPITPPLASKPLTQSTQTSEVQGILLYYKYLPLQGGDAEDVTKFYTELCSRLDLRGRIRVARDGVNVTVGGSMSALQAHVAAVTEHPLLRGSDIDFKLAASGGPRNEVTRSETKMDRLVVRLCEELVTLGPLARHRADPRANTAPHLTPEQFHQILDGVIAGLPVPPGEGVSAGSRVVPAPAASGTHLRPEAAAAPTVGSGPGSKSTAAKRNPLGTCVEDVEDVEAPRSNTGGRGGALAPAGHPAATLTDASRGSGVEGCGISCIHRTGDNAAAGSVVLLDARNIYETRIGHFDAGPAVTTLDPRTRCFSDLPAWLDAHEELLRNRTVLMYCTGGVRCERASAYLREKGPEFSRVFQLSGGIQRYLERFPDGGYFRGKNFLYDDRIAVGPEISEQVSPRPWCSSSSSPSPGVVGRCLMCRCSWDDYGARLRCSRCRLLVLICDTCSAAHCHKIDSHQEESENQQRENRSLGPADAEADAEAEAEAGGPNGMSTGTKPLTSPLPCSPPSAVGCCPGGRKTNGSKQLLCELCSAAAATGFSGPDCSGQADGQSSGRTPADGDGSVERLAATGDDCAGPAATGNADAALGAAHGQTRGERSPSGIICSGMQSAPAAAQAGPVAEADAAGTKKGAAASGEQRRLRILCLHGFRQTGKQFQGRTCALRKKLRDLAEFVFVDAPHTLPFFVKAAAGGSQDTAGVPDNNAVDSSDDAIASDVNIDGDSAAPESHSIARPAGSNSDGKGHTGLAVAIERSPARGEVNAAPPVMQPHAAKRAWLLPPELYGDGTGAAGTSGCENGPLWSPGSWKDAPSFVNEVQYTRQTAGWQESLAAVQIAVRQLGPFDGVFGFSQGAAVAAVLCALQQQQQQRRRLQERAALSIPAAAPLQGPKGGGQAGADADAGVTSDCDFGFRFAVLASGFPSPLPEHRELMAAVGPLELASLHVYGSGAAAGGGADGGANFDRQISLLESEALAAAFSCAGGRRRFLCHHSGHLIPATKSHAATFRAFLAQFLTAPATANSLPRPL</sequence>
<comment type="caution">
    <text evidence="3">The sequence shown here is derived from an EMBL/GenBank/DDBJ whole genome shotgun (WGS) entry which is preliminary data.</text>
</comment>
<dbReference type="InterPro" id="IPR022111">
    <property type="entry name" value="Rhodanese_C"/>
</dbReference>
<dbReference type="Gene3D" id="3.40.250.10">
    <property type="entry name" value="Rhodanese-like domain"/>
    <property type="match status" value="1"/>
</dbReference>
<feature type="compositionally biased region" description="Basic and acidic residues" evidence="1">
    <location>
        <begin position="460"/>
        <end position="472"/>
    </location>
</feature>
<evidence type="ECO:0000256" key="1">
    <source>
        <dbReference type="SAM" id="MobiDB-lite"/>
    </source>
</evidence>
<dbReference type="InterPro" id="IPR001763">
    <property type="entry name" value="Rhodanese-like_dom"/>
</dbReference>
<evidence type="ECO:0000313" key="3">
    <source>
        <dbReference type="EMBL" id="GIL76484.1"/>
    </source>
</evidence>
<dbReference type="SUPFAM" id="SSF52821">
    <property type="entry name" value="Rhodanese/Cell cycle control phosphatase"/>
    <property type="match status" value="1"/>
</dbReference>
<accession>A0A8J4C990</accession>
<dbReference type="InterPro" id="IPR036873">
    <property type="entry name" value="Rhodanese-like_dom_sf"/>
</dbReference>
<dbReference type="Gene3D" id="3.40.50.1820">
    <property type="entry name" value="alpha/beta hydrolase"/>
    <property type="match status" value="1"/>
</dbReference>
<dbReference type="PANTHER" id="PTHR43268">
    <property type="entry name" value="THIOSULFATE SULFURTRANSFERASE/RHODANESE-LIKE DOMAIN-CONTAINING PROTEIN 2"/>
    <property type="match status" value="1"/>
</dbReference>
<evidence type="ECO:0000313" key="4">
    <source>
        <dbReference type="EMBL" id="GIM01194.1"/>
    </source>
</evidence>
<dbReference type="InterPro" id="IPR005645">
    <property type="entry name" value="FSH-like_dom"/>
</dbReference>
<feature type="region of interest" description="Disordered" evidence="1">
    <location>
        <begin position="186"/>
        <end position="215"/>
    </location>
</feature>
<feature type="region of interest" description="Disordered" evidence="1">
    <location>
        <begin position="545"/>
        <end position="578"/>
    </location>
</feature>
<dbReference type="PANTHER" id="PTHR43268:SF6">
    <property type="entry name" value="THIOSULFATE SULFURTRANSFERASE_RHODANESE-LIKE DOMAIN-CONTAINING PROTEIN 2"/>
    <property type="match status" value="1"/>
</dbReference>
<dbReference type="Pfam" id="PF03959">
    <property type="entry name" value="FSH1"/>
    <property type="match status" value="2"/>
</dbReference>
<feature type="region of interest" description="Disordered" evidence="1">
    <location>
        <begin position="718"/>
        <end position="747"/>
    </location>
</feature>
<reference evidence="3" key="1">
    <citation type="journal article" date="2021" name="Proc. Natl. Acad. Sci. U.S.A.">
        <title>Three genomes in the algal genus Volvox reveal the fate of a haploid sex-determining region after a transition to homothallism.</title>
        <authorList>
            <person name="Yamamoto K."/>
            <person name="Hamaji T."/>
            <person name="Kawai-Toyooka H."/>
            <person name="Matsuzaki R."/>
            <person name="Takahashi F."/>
            <person name="Nishimura Y."/>
            <person name="Kawachi M."/>
            <person name="Noguchi H."/>
            <person name="Minakuchi Y."/>
            <person name="Umen J.G."/>
            <person name="Toyoda A."/>
            <person name="Nozaki H."/>
        </authorList>
    </citation>
    <scope>NUCLEOTIDE SEQUENCE</scope>
    <source>
        <strain evidence="4">NIES-3785</strain>
        <strain evidence="3">NIES-3786</strain>
    </source>
</reference>
<feature type="region of interest" description="Disordered" evidence="1">
    <location>
        <begin position="460"/>
        <end position="504"/>
    </location>
</feature>
<feature type="domain" description="Rhodanese" evidence="2">
    <location>
        <begin position="277"/>
        <end position="378"/>
    </location>
</feature>
<dbReference type="OrthoDB" id="25002at2759"/>
<dbReference type="InterPro" id="IPR029058">
    <property type="entry name" value="AB_hydrolase_fold"/>
</dbReference>
<dbReference type="Pfam" id="PF17773">
    <property type="entry name" value="UPF0176_N"/>
    <property type="match status" value="1"/>
</dbReference>
<dbReference type="Proteomes" id="UP000722791">
    <property type="component" value="Unassembled WGS sequence"/>
</dbReference>
<dbReference type="AlphaFoldDB" id="A0A8J4C990"/>
<dbReference type="EMBL" id="BNCP01000008">
    <property type="protein sequence ID" value="GIL76484.1"/>
    <property type="molecule type" value="Genomic_DNA"/>
</dbReference>
<dbReference type="EMBL" id="BNCQ01000008">
    <property type="protein sequence ID" value="GIM01194.1"/>
    <property type="molecule type" value="Genomic_DNA"/>
</dbReference>
<dbReference type="InterPro" id="IPR020936">
    <property type="entry name" value="TrhO"/>
</dbReference>
<organism evidence="3 5">
    <name type="scientific">Volvox reticuliferus</name>
    <dbReference type="NCBI Taxonomy" id="1737510"/>
    <lineage>
        <taxon>Eukaryota</taxon>
        <taxon>Viridiplantae</taxon>
        <taxon>Chlorophyta</taxon>
        <taxon>core chlorophytes</taxon>
        <taxon>Chlorophyceae</taxon>
        <taxon>CS clade</taxon>
        <taxon>Chlamydomonadales</taxon>
        <taxon>Volvocaceae</taxon>
        <taxon>Volvox</taxon>
    </lineage>
</organism>
<name>A0A8J4C990_9CHLO</name>
<dbReference type="Gene3D" id="3.30.70.100">
    <property type="match status" value="1"/>
</dbReference>
<gene>
    <name evidence="3" type="ORF">Vretifemale_6158</name>
    <name evidence="4" type="ORF">Vretimale_6006</name>
</gene>